<gene>
    <name evidence="3" type="ORF">SPOG_02449</name>
</gene>
<dbReference type="RefSeq" id="XP_013023844.1">
    <property type="nucleotide sequence ID" value="XM_013168390.1"/>
</dbReference>
<dbReference type="InterPro" id="IPR013243">
    <property type="entry name" value="SCA7_dom"/>
</dbReference>
<sequence length="344" mass="38338">MKMLTEQQTLELFPEEWERNEEILLKYPNGLPKDAGVDPNTSNGLDDGLESKIVHKESSQVPLPAAAFPRFGVEPNNTDLDYVLCPTCERPFLSNYIEEHNEKCLEKKSLKRQADNEVSSTVHSKESNTPSTASIKNGSKATHQKLSTSSESASNQSNNNTEVAPPKRRKVEESKKSTKANASSKKDVGKKKSTKQRGPVDVDKQCGVLLPNGLMCARSLTCKTHSMSSKRAVPGRSQPYDVLLAACQKKNQAKIQRQILETAKESEEQQHETPVDSDEEVNFVMNALQQSGNKPLEHKTVLPVKRRHTYFRTRELIATAFRHGEQGMQVTGTILGRVIPFSAR</sequence>
<dbReference type="GO" id="GO:0006357">
    <property type="term" value="P:regulation of transcription by RNA polymerase II"/>
    <property type="evidence" value="ECO:0007669"/>
    <property type="project" value="TreeGrafter"/>
</dbReference>
<dbReference type="GO" id="GO:1904802">
    <property type="term" value="P:RITS complex assembly"/>
    <property type="evidence" value="ECO:0007669"/>
    <property type="project" value="TreeGrafter"/>
</dbReference>
<dbReference type="GO" id="GO:0000124">
    <property type="term" value="C:SAGA complex"/>
    <property type="evidence" value="ECO:0007669"/>
    <property type="project" value="InterPro"/>
</dbReference>
<proteinExistence type="predicted"/>
<feature type="compositionally biased region" description="Polar residues" evidence="1">
    <location>
        <begin position="116"/>
        <end position="146"/>
    </location>
</feature>
<evidence type="ECO:0000256" key="1">
    <source>
        <dbReference type="SAM" id="MobiDB-lite"/>
    </source>
</evidence>
<dbReference type="eggNOG" id="KOG4140">
    <property type="taxonomic scope" value="Eukaryota"/>
</dbReference>
<dbReference type="Pfam" id="PF08313">
    <property type="entry name" value="SCA7"/>
    <property type="match status" value="1"/>
</dbReference>
<reference evidence="3 4" key="1">
    <citation type="journal article" date="2011" name="Science">
        <title>Comparative functional genomics of the fission yeasts.</title>
        <authorList>
            <person name="Rhind N."/>
            <person name="Chen Z."/>
            <person name="Yassour M."/>
            <person name="Thompson D.A."/>
            <person name="Haas B.J."/>
            <person name="Habib N."/>
            <person name="Wapinski I."/>
            <person name="Roy S."/>
            <person name="Lin M.F."/>
            <person name="Heiman D.I."/>
            <person name="Young S.K."/>
            <person name="Furuya K."/>
            <person name="Guo Y."/>
            <person name="Pidoux A."/>
            <person name="Chen H.M."/>
            <person name="Robbertse B."/>
            <person name="Goldberg J.M."/>
            <person name="Aoki K."/>
            <person name="Bayne E.H."/>
            <person name="Berlin A.M."/>
            <person name="Desjardins C.A."/>
            <person name="Dobbs E."/>
            <person name="Dukaj L."/>
            <person name="Fan L."/>
            <person name="FitzGerald M.G."/>
            <person name="French C."/>
            <person name="Gujja S."/>
            <person name="Hansen K."/>
            <person name="Keifenheim D."/>
            <person name="Levin J.Z."/>
            <person name="Mosher R.A."/>
            <person name="Mueller C.A."/>
            <person name="Pfiffner J."/>
            <person name="Priest M."/>
            <person name="Russ C."/>
            <person name="Smialowska A."/>
            <person name="Swoboda P."/>
            <person name="Sykes S.M."/>
            <person name="Vaughn M."/>
            <person name="Vengrova S."/>
            <person name="Yoder R."/>
            <person name="Zeng Q."/>
            <person name="Allshire R."/>
            <person name="Baulcombe D."/>
            <person name="Birren B.W."/>
            <person name="Brown W."/>
            <person name="Ekwall K."/>
            <person name="Kellis M."/>
            <person name="Leatherwood J."/>
            <person name="Levin H."/>
            <person name="Margalit H."/>
            <person name="Martienssen R."/>
            <person name="Nieduszynski C.A."/>
            <person name="Spatafora J.W."/>
            <person name="Friedman N."/>
            <person name="Dalgaard J.Z."/>
            <person name="Baumann P."/>
            <person name="Niki H."/>
            <person name="Regev A."/>
            <person name="Nusbaum C."/>
        </authorList>
    </citation>
    <scope>NUCLEOTIDE SEQUENCE [LARGE SCALE GENOMIC DNA]</scope>
    <source>
        <strain evidence="4">OY26 / ATCC MYA-4695 / CBS 11777 / NBRC 106824 / NRRL Y48691</strain>
    </source>
</reference>
<dbReference type="Gene3D" id="6.10.140.670">
    <property type="match status" value="1"/>
</dbReference>
<dbReference type="PROSITE" id="PS51505">
    <property type="entry name" value="SCA7"/>
    <property type="match status" value="1"/>
</dbReference>
<feature type="region of interest" description="Disordered" evidence="1">
    <location>
        <begin position="110"/>
        <end position="199"/>
    </location>
</feature>
<evidence type="ECO:0000313" key="4">
    <source>
        <dbReference type="Proteomes" id="UP000015464"/>
    </source>
</evidence>
<dbReference type="Proteomes" id="UP000015464">
    <property type="component" value="Unassembled WGS sequence"/>
</dbReference>
<evidence type="ECO:0000259" key="2">
    <source>
        <dbReference type="PROSITE" id="PS51505"/>
    </source>
</evidence>
<evidence type="ECO:0000313" key="3">
    <source>
        <dbReference type="EMBL" id="EPY51274.1"/>
    </source>
</evidence>
<dbReference type="AlphaFoldDB" id="S9VYD3"/>
<keyword evidence="4" id="KW-1185">Reference proteome</keyword>
<feature type="compositionally biased region" description="Basic and acidic residues" evidence="1">
    <location>
        <begin position="49"/>
        <end position="58"/>
    </location>
</feature>
<dbReference type="OMA" id="FRHGEQG"/>
<dbReference type="GeneID" id="25036772"/>
<feature type="region of interest" description="Disordered" evidence="1">
    <location>
        <begin position="28"/>
        <end position="60"/>
    </location>
</feature>
<dbReference type="PANTHER" id="PTHR47805">
    <property type="entry name" value="SAGA-ASSOCIATED FACTOR 73"/>
    <property type="match status" value="1"/>
</dbReference>
<name>S9VYD3_SCHCR</name>
<protein>
    <submittedName>
        <fullName evidence="3">SAGA complex subunit Sgf73</fullName>
    </submittedName>
</protein>
<feature type="domain" description="SCA7" evidence="2">
    <location>
        <begin position="193"/>
        <end position="259"/>
    </location>
</feature>
<dbReference type="GO" id="GO:0031048">
    <property type="term" value="P:regulatory ncRNA-mediated heterochromatin formation"/>
    <property type="evidence" value="ECO:0007669"/>
    <property type="project" value="TreeGrafter"/>
</dbReference>
<dbReference type="HOGENOM" id="CLU_044734_0_0_1"/>
<dbReference type="PANTHER" id="PTHR47805:SF1">
    <property type="entry name" value="SAGA-ASSOCIATED FACTOR 73"/>
    <property type="match status" value="1"/>
</dbReference>
<dbReference type="OrthoDB" id="21678at2759"/>
<dbReference type="InterPro" id="IPR037804">
    <property type="entry name" value="SGF73"/>
</dbReference>
<accession>S9VYD3</accession>
<dbReference type="EMBL" id="KE546991">
    <property type="protein sequence ID" value="EPY51274.1"/>
    <property type="molecule type" value="Genomic_DNA"/>
</dbReference>
<organism evidence="3 4">
    <name type="scientific">Schizosaccharomyces cryophilus (strain OY26 / ATCC MYA-4695 / CBS 11777 / NBRC 106824 / NRRL Y48691)</name>
    <name type="common">Fission yeast</name>
    <dbReference type="NCBI Taxonomy" id="653667"/>
    <lineage>
        <taxon>Eukaryota</taxon>
        <taxon>Fungi</taxon>
        <taxon>Dikarya</taxon>
        <taxon>Ascomycota</taxon>
        <taxon>Taphrinomycotina</taxon>
        <taxon>Schizosaccharomycetes</taxon>
        <taxon>Schizosaccharomycetales</taxon>
        <taxon>Schizosaccharomycetaceae</taxon>
        <taxon>Schizosaccharomyces</taxon>
    </lineage>
</organism>
<dbReference type="STRING" id="653667.S9VYD3"/>
<feature type="compositionally biased region" description="Low complexity" evidence="1">
    <location>
        <begin position="147"/>
        <end position="162"/>
    </location>
</feature>